<keyword evidence="1" id="KW-0472">Membrane</keyword>
<evidence type="ECO:0000313" key="2">
    <source>
        <dbReference type="EMBL" id="RCW36767.1"/>
    </source>
</evidence>
<gene>
    <name evidence="2" type="ORF">DFO77_10758</name>
</gene>
<name>A0A368V6I5_9BACT</name>
<dbReference type="Proteomes" id="UP000252733">
    <property type="component" value="Unassembled WGS sequence"/>
</dbReference>
<feature type="transmembrane region" description="Helical" evidence="1">
    <location>
        <begin position="75"/>
        <end position="92"/>
    </location>
</feature>
<organism evidence="2 3">
    <name type="scientific">Marinilabilia salmonicolor</name>
    <dbReference type="NCBI Taxonomy" id="989"/>
    <lineage>
        <taxon>Bacteria</taxon>
        <taxon>Pseudomonadati</taxon>
        <taxon>Bacteroidota</taxon>
        <taxon>Bacteroidia</taxon>
        <taxon>Marinilabiliales</taxon>
        <taxon>Marinilabiliaceae</taxon>
        <taxon>Marinilabilia</taxon>
    </lineage>
</organism>
<keyword evidence="1" id="KW-1133">Transmembrane helix</keyword>
<keyword evidence="3" id="KW-1185">Reference proteome</keyword>
<keyword evidence="1" id="KW-0812">Transmembrane</keyword>
<dbReference type="AlphaFoldDB" id="A0A368V6I5"/>
<dbReference type="RefSeq" id="WP_114436768.1">
    <property type="nucleotide sequence ID" value="NZ_QPIZ01000007.1"/>
</dbReference>
<feature type="transmembrane region" description="Helical" evidence="1">
    <location>
        <begin position="51"/>
        <end position="69"/>
    </location>
</feature>
<reference evidence="2 3" key="1">
    <citation type="submission" date="2018-07" db="EMBL/GenBank/DDBJ databases">
        <title>Freshwater and sediment microbial communities from various areas in North America, analyzing microbe dynamics in response to fracking.</title>
        <authorList>
            <person name="Lamendella R."/>
        </authorList>
    </citation>
    <scope>NUCLEOTIDE SEQUENCE [LARGE SCALE GENOMIC DNA]</scope>
    <source>
        <strain evidence="2 3">160A</strain>
    </source>
</reference>
<proteinExistence type="predicted"/>
<protein>
    <submittedName>
        <fullName evidence="2">Uncharacterized protein</fullName>
    </submittedName>
</protein>
<evidence type="ECO:0000313" key="3">
    <source>
        <dbReference type="Proteomes" id="UP000252733"/>
    </source>
</evidence>
<comment type="caution">
    <text evidence="2">The sequence shown here is derived from an EMBL/GenBank/DDBJ whole genome shotgun (WGS) entry which is preliminary data.</text>
</comment>
<dbReference type="EMBL" id="QPIZ01000007">
    <property type="protein sequence ID" value="RCW36767.1"/>
    <property type="molecule type" value="Genomic_DNA"/>
</dbReference>
<evidence type="ECO:0000256" key="1">
    <source>
        <dbReference type="SAM" id="Phobius"/>
    </source>
</evidence>
<sequence>MDRTYQTLKLFYSDFLRKQADRQDMPPVKTYFAAKAFFEDRLHVLFSRRKITEWLGIVLFSAAIVLFFSGRAPHYIYISAGLSLALFVRRFYYVQQYMTWSRSMKMGLSLLKESAWKDHRIRISDVSC</sequence>
<accession>A0A368V6I5</accession>